<organism evidence="7 8">
    <name type="scientific">Kaistia defluvii</name>
    <dbReference type="NCBI Taxonomy" id="410841"/>
    <lineage>
        <taxon>Bacteria</taxon>
        <taxon>Pseudomonadati</taxon>
        <taxon>Pseudomonadota</taxon>
        <taxon>Alphaproteobacteria</taxon>
        <taxon>Hyphomicrobiales</taxon>
        <taxon>Kaistiaceae</taxon>
        <taxon>Kaistia</taxon>
    </lineage>
</organism>
<protein>
    <submittedName>
        <fullName evidence="7">General L-amino acid transport system substrate-binding protein</fullName>
    </submittedName>
</protein>
<evidence type="ECO:0000313" key="7">
    <source>
        <dbReference type="EMBL" id="MET4633729.1"/>
    </source>
</evidence>
<accession>A0ABV2QXI5</accession>
<evidence type="ECO:0000256" key="5">
    <source>
        <dbReference type="SAM" id="SignalP"/>
    </source>
</evidence>
<dbReference type="SMART" id="SM00062">
    <property type="entry name" value="PBPb"/>
    <property type="match status" value="1"/>
</dbReference>
<dbReference type="PROSITE" id="PS01039">
    <property type="entry name" value="SBP_BACTERIAL_3"/>
    <property type="match status" value="1"/>
</dbReference>
<comment type="caution">
    <text evidence="7">The sequence shown here is derived from an EMBL/GenBank/DDBJ whole genome shotgun (WGS) entry which is preliminary data.</text>
</comment>
<dbReference type="Gene3D" id="3.40.190.10">
    <property type="entry name" value="Periplasmic binding protein-like II"/>
    <property type="match status" value="2"/>
</dbReference>
<keyword evidence="2" id="KW-0813">Transport</keyword>
<evidence type="ECO:0000256" key="1">
    <source>
        <dbReference type="ARBA" id="ARBA00010333"/>
    </source>
</evidence>
<feature type="domain" description="Solute-binding protein family 3/N-terminal" evidence="6">
    <location>
        <begin position="44"/>
        <end position="273"/>
    </location>
</feature>
<dbReference type="PANTHER" id="PTHR30085">
    <property type="entry name" value="AMINO ACID ABC TRANSPORTER PERMEASE"/>
    <property type="match status" value="1"/>
</dbReference>
<evidence type="ECO:0000256" key="2">
    <source>
        <dbReference type="ARBA" id="ARBA00022448"/>
    </source>
</evidence>
<dbReference type="InterPro" id="IPR051455">
    <property type="entry name" value="Bact_solute-bind_prot3"/>
</dbReference>
<dbReference type="CDD" id="cd13692">
    <property type="entry name" value="PBP2_BztA"/>
    <property type="match status" value="1"/>
</dbReference>
<feature type="signal peptide" evidence="5">
    <location>
        <begin position="1"/>
        <end position="33"/>
    </location>
</feature>
<keyword evidence="8" id="KW-1185">Reference proteome</keyword>
<dbReference type="SUPFAM" id="SSF53850">
    <property type="entry name" value="Periplasmic binding protein-like II"/>
    <property type="match status" value="1"/>
</dbReference>
<dbReference type="EMBL" id="JBEPSM010000001">
    <property type="protein sequence ID" value="MET4633729.1"/>
    <property type="molecule type" value="Genomic_DNA"/>
</dbReference>
<proteinExistence type="inferred from homology"/>
<feature type="chain" id="PRO_5046239408" evidence="5">
    <location>
        <begin position="34"/>
        <end position="342"/>
    </location>
</feature>
<keyword evidence="3 5" id="KW-0732">Signal</keyword>
<dbReference type="InterPro" id="IPR001638">
    <property type="entry name" value="Solute-binding_3/MltF_N"/>
</dbReference>
<reference evidence="7 8" key="1">
    <citation type="submission" date="2024-06" db="EMBL/GenBank/DDBJ databases">
        <title>Sorghum-associated microbial communities from plants grown in Nebraska, USA.</title>
        <authorList>
            <person name="Schachtman D."/>
        </authorList>
    </citation>
    <scope>NUCLEOTIDE SEQUENCE [LARGE SCALE GENOMIC DNA]</scope>
    <source>
        <strain evidence="7 8">3207</strain>
    </source>
</reference>
<dbReference type="Proteomes" id="UP001549321">
    <property type="component" value="Unassembled WGS sequence"/>
</dbReference>
<dbReference type="InterPro" id="IPR018313">
    <property type="entry name" value="SBP_3_CS"/>
</dbReference>
<evidence type="ECO:0000313" key="8">
    <source>
        <dbReference type="Proteomes" id="UP001549321"/>
    </source>
</evidence>
<evidence type="ECO:0000256" key="4">
    <source>
        <dbReference type="RuleBase" id="RU003744"/>
    </source>
</evidence>
<dbReference type="Pfam" id="PF00497">
    <property type="entry name" value="SBP_bac_3"/>
    <property type="match status" value="1"/>
</dbReference>
<dbReference type="RefSeq" id="WP_354550168.1">
    <property type="nucleotide sequence ID" value="NZ_JBEPSM010000001.1"/>
</dbReference>
<name>A0ABV2QXI5_9HYPH</name>
<gene>
    <name evidence="7" type="ORF">ABIE08_001642</name>
</gene>
<sequence length="342" mass="36412">MTLPCFSVRWSACATALFLGLLLITGSGGPAKAGTLEDVKARGTLVCGVSEGLGGFSEKDEQGTWRGFDVDFCKAVALAIFADAGKVEYVPLSASDRFQALMDRKVDLLSRNSTWTLARDAGQSLEFVGVSYFDGQGFMVPALYGATSPLQLNGATICVVSGTTTQDNATAYFERAGLKVSFLPFEARQDARKAYADGKCDAYTADRSALAGERADLPKPDDHVILKDVISKEPLGPVVRDDDPKWVNLVRWVLFGLIDAEEVGLTSDSIAADKAQQAGMLGSLSGPSLGLPDGWLTQVIGGVGNMGEIFERNLGEETPMQLSRGINALWTQGGILYAPPLQ</sequence>
<dbReference type="PANTHER" id="PTHR30085:SF7">
    <property type="entry name" value="AMINO-ACID ABC TRANSPORTER-BINDING PROTEIN YHDW-RELATED"/>
    <property type="match status" value="1"/>
</dbReference>
<evidence type="ECO:0000256" key="3">
    <source>
        <dbReference type="ARBA" id="ARBA00022729"/>
    </source>
</evidence>
<evidence type="ECO:0000259" key="6">
    <source>
        <dbReference type="SMART" id="SM00062"/>
    </source>
</evidence>
<comment type="similarity">
    <text evidence="1 4">Belongs to the bacterial solute-binding protein 3 family.</text>
</comment>